<dbReference type="PANTHER" id="PTHR43383">
    <property type="entry name" value="NODULIN 6"/>
    <property type="match status" value="1"/>
</dbReference>
<protein>
    <submittedName>
        <fullName evidence="2">Amidohydrolase family protein</fullName>
    </submittedName>
</protein>
<feature type="domain" description="Amidohydrolase-related" evidence="1">
    <location>
        <begin position="263"/>
        <end position="424"/>
    </location>
</feature>
<organism evidence="2 3">
    <name type="scientific">Christensenella tenuis</name>
    <dbReference type="NCBI Taxonomy" id="2763033"/>
    <lineage>
        <taxon>Bacteria</taxon>
        <taxon>Bacillati</taxon>
        <taxon>Bacillota</taxon>
        <taxon>Clostridia</taxon>
        <taxon>Christensenellales</taxon>
        <taxon>Christensenellaceae</taxon>
        <taxon>Christensenella</taxon>
    </lineage>
</organism>
<dbReference type="EMBL" id="JACOON010000003">
    <property type="protein sequence ID" value="MBC5647996.1"/>
    <property type="molecule type" value="Genomic_DNA"/>
</dbReference>
<name>A0ABR7EDZ3_9FIRM</name>
<sequence length="425" mass="48713">MKNPYGEIYGYLKDIEIIDTHEHLPPWEKKRNTDGDVFSEFLQHYMNRDLISAGMPPETCGKLLTSGLTIREKWELASPYWEYCRYTGYGRSLEIAVRDIYGISQIDGSTIEALNDAFRQSMNEGHYEKVLHEMSHIKVSILDALEPEFSPPDPAFFRPVRRINRFVFPLGGADLMDLERESGVTISTFDDYLEACDIAVAHYAEYCAGLKCSLAYDRSLYFPRAARCDAERAFNEFFRSNYYIEREERIFCPGEAFQNYMMHHVLNAAQKHHMVIQMHTGMQEGSGNIVSNSNPALLSNLFLEYPGVRFDIFHIGYPYYHELGALAKMFPNVYADMSWAHILCPAAARSALSEWLESVPYNKIFGFGGDYCLVDGVYAHQYMARIHISRVLADKVEEGLFDTDKAKEIGRAILYDNPANLFGIK</sequence>
<gene>
    <name evidence="2" type="ORF">H8S18_06575</name>
</gene>
<evidence type="ECO:0000313" key="3">
    <source>
        <dbReference type="Proteomes" id="UP000606889"/>
    </source>
</evidence>
<dbReference type="Proteomes" id="UP000606889">
    <property type="component" value="Unassembled WGS sequence"/>
</dbReference>
<dbReference type="InterPro" id="IPR032466">
    <property type="entry name" value="Metal_Hydrolase"/>
</dbReference>
<keyword evidence="3" id="KW-1185">Reference proteome</keyword>
<accession>A0ABR7EDZ3</accession>
<dbReference type="Gene3D" id="3.20.20.140">
    <property type="entry name" value="Metal-dependent hydrolases"/>
    <property type="match status" value="1"/>
</dbReference>
<proteinExistence type="predicted"/>
<evidence type="ECO:0000313" key="2">
    <source>
        <dbReference type="EMBL" id="MBC5647996.1"/>
    </source>
</evidence>
<dbReference type="RefSeq" id="WP_186857521.1">
    <property type="nucleotide sequence ID" value="NZ_JACOON010000003.1"/>
</dbReference>
<dbReference type="PANTHER" id="PTHR43383:SF2">
    <property type="entry name" value="AMIDOHYDROLASE 2 FAMILY PROTEIN"/>
    <property type="match status" value="1"/>
</dbReference>
<dbReference type="SUPFAM" id="SSF51556">
    <property type="entry name" value="Metallo-dependent hydrolases"/>
    <property type="match status" value="1"/>
</dbReference>
<dbReference type="Pfam" id="PF04909">
    <property type="entry name" value="Amidohydro_2"/>
    <property type="match status" value="1"/>
</dbReference>
<evidence type="ECO:0000259" key="1">
    <source>
        <dbReference type="Pfam" id="PF04909"/>
    </source>
</evidence>
<reference evidence="2 3" key="1">
    <citation type="submission" date="2020-08" db="EMBL/GenBank/DDBJ databases">
        <title>Genome public.</title>
        <authorList>
            <person name="Liu C."/>
            <person name="Sun Q."/>
        </authorList>
    </citation>
    <scope>NUCLEOTIDE SEQUENCE [LARGE SCALE GENOMIC DNA]</scope>
    <source>
        <strain evidence="2 3">NSJ-35</strain>
    </source>
</reference>
<comment type="caution">
    <text evidence="2">The sequence shown here is derived from an EMBL/GenBank/DDBJ whole genome shotgun (WGS) entry which is preliminary data.</text>
</comment>
<dbReference type="InterPro" id="IPR006680">
    <property type="entry name" value="Amidohydro-rel"/>
</dbReference>